<dbReference type="InterPro" id="IPR000531">
    <property type="entry name" value="Beta-barrel_TonB"/>
</dbReference>
<reference evidence="12 13" key="1">
    <citation type="submission" date="2019-08" db="EMBL/GenBank/DDBJ databases">
        <authorList>
            <person name="Peeters C."/>
        </authorList>
    </citation>
    <scope>NUCLEOTIDE SEQUENCE [LARGE SCALE GENOMIC DNA]</scope>
    <source>
        <strain evidence="12 13">LMG 20602</strain>
    </source>
</reference>
<dbReference type="InterPro" id="IPR036942">
    <property type="entry name" value="Beta-barrel_TonB_sf"/>
</dbReference>
<keyword evidence="2 10" id="KW-0813">Transport</keyword>
<accession>A0ABY6VR74</accession>
<evidence type="ECO:0000256" key="6">
    <source>
        <dbReference type="ARBA" id="ARBA00023077"/>
    </source>
</evidence>
<dbReference type="SUPFAM" id="SSF56935">
    <property type="entry name" value="Porins"/>
    <property type="match status" value="1"/>
</dbReference>
<protein>
    <submittedName>
        <fullName evidence="12">TonB-dependent receptor</fullName>
    </submittedName>
</protein>
<dbReference type="PANTHER" id="PTHR30069:SF29">
    <property type="entry name" value="HEMOGLOBIN AND HEMOGLOBIN-HAPTOGLOBIN-BINDING PROTEIN 1-RELATED"/>
    <property type="match status" value="1"/>
</dbReference>
<keyword evidence="8 12" id="KW-0675">Receptor</keyword>
<keyword evidence="9 10" id="KW-0998">Cell outer membrane</keyword>
<keyword evidence="5" id="KW-0732">Signal</keyword>
<evidence type="ECO:0000256" key="2">
    <source>
        <dbReference type="ARBA" id="ARBA00022448"/>
    </source>
</evidence>
<dbReference type="PROSITE" id="PS52016">
    <property type="entry name" value="TONB_DEPENDENT_REC_3"/>
    <property type="match status" value="1"/>
</dbReference>
<comment type="caution">
    <text evidence="12">The sequence shown here is derived from an EMBL/GenBank/DDBJ whole genome shotgun (WGS) entry which is preliminary data.</text>
</comment>
<evidence type="ECO:0000256" key="8">
    <source>
        <dbReference type="ARBA" id="ARBA00023170"/>
    </source>
</evidence>
<dbReference type="Pfam" id="PF00593">
    <property type="entry name" value="TonB_dep_Rec_b-barrel"/>
    <property type="match status" value="1"/>
</dbReference>
<dbReference type="InterPro" id="IPR039426">
    <property type="entry name" value="TonB-dep_rcpt-like"/>
</dbReference>
<evidence type="ECO:0000256" key="9">
    <source>
        <dbReference type="ARBA" id="ARBA00023237"/>
    </source>
</evidence>
<keyword evidence="7 10" id="KW-0472">Membrane</keyword>
<organism evidence="12 13">
    <name type="scientific">Pandoraea capi</name>
    <dbReference type="NCBI Taxonomy" id="2508286"/>
    <lineage>
        <taxon>Bacteria</taxon>
        <taxon>Pseudomonadati</taxon>
        <taxon>Pseudomonadota</taxon>
        <taxon>Betaproteobacteria</taxon>
        <taxon>Burkholderiales</taxon>
        <taxon>Burkholderiaceae</taxon>
        <taxon>Pandoraea</taxon>
    </lineage>
</organism>
<dbReference type="RefSeq" id="WP_246182033.1">
    <property type="nucleotide sequence ID" value="NZ_CABPRV010000002.1"/>
</dbReference>
<proteinExistence type="inferred from homology"/>
<comment type="similarity">
    <text evidence="10">Belongs to the TonB-dependent receptor family.</text>
</comment>
<evidence type="ECO:0000313" key="12">
    <source>
        <dbReference type="EMBL" id="VVD78787.1"/>
    </source>
</evidence>
<dbReference type="PANTHER" id="PTHR30069">
    <property type="entry name" value="TONB-DEPENDENT OUTER MEMBRANE RECEPTOR"/>
    <property type="match status" value="1"/>
</dbReference>
<keyword evidence="3 10" id="KW-1134">Transmembrane beta strand</keyword>
<keyword evidence="6" id="KW-0798">TonB box</keyword>
<keyword evidence="4 10" id="KW-0812">Transmembrane</keyword>
<comment type="subcellular location">
    <subcellularLocation>
        <location evidence="1 10">Cell outer membrane</location>
        <topology evidence="1 10">Multi-pass membrane protein</topology>
    </subcellularLocation>
</comment>
<feature type="domain" description="TonB-dependent receptor-like beta-barrel" evidence="11">
    <location>
        <begin position="262"/>
        <end position="715"/>
    </location>
</feature>
<evidence type="ECO:0000256" key="7">
    <source>
        <dbReference type="ARBA" id="ARBA00023136"/>
    </source>
</evidence>
<gene>
    <name evidence="12" type="ORF">PCA20602_01003</name>
</gene>
<evidence type="ECO:0000256" key="10">
    <source>
        <dbReference type="PROSITE-ProRule" id="PRU01360"/>
    </source>
</evidence>
<sequence length="749" mass="81452">MIARSTRFRSLRAFGAFGTFSSSRPSRVSRAGTRAQFSRHALAAAAASVFVVNAHAQSANTAPGSDANVSLSGTTVSAKRLDAARNALSPDTGSSVYNFDQTDIQTLPLGSNTPLNQVLLQAPGVVQDSYGQLHVRGDHANLQYRIDGVIIPESISGFGQAIDARIASQINLITGALPAQFGYRTAGIVDIHTKGSPGLADDTGEPPKAFGGEVGVVFGSHADREVNTQLYGTKGALSYYFSARVSANNMGIENPTGERNAIHDHTNQTNAFGMFSYLLNPDNRVSFMFGTANNRFQIPNSPGVAPQFTLDNGVVPDSSSLNANQRELTDFQVLSWQSHVSPKLDTQISLFHRTSRIDYTPDPLGDLAYNGVASNITRRNEAYGVQADSSYKLTDRHTLRFGLFVQQENFSTDNTSNVFPADADGNQLSGTPLTIVDNAKDRGTTYGLYLQDEWKATDRLTINYGARYDHVNTVTDEGQLSPRLGLTYDLTSRTRLHAGYSRYFTPPATEKIDTTSVTKFLGTTNALPSDANTSVRAERSDYFDLGVSHQLTSAITVGLDAYYRNVNHLQDEGQFGNALIYSTFNYQKGRIYGLEGTVNYRQGNVGAYLNVAVSRAMGKGIETGQFNFGDDELAYIANHWVHLDHDQQVTASAGVSYQWGKTLFSTDALFGSGLRSGFVNSEHLPAYFQVNLGIGQQINVPGLGRFDAKLSIINLFDRVYELRDGTGIGVGAPQFGPRRTFYLAMSKPF</sequence>
<evidence type="ECO:0000256" key="1">
    <source>
        <dbReference type="ARBA" id="ARBA00004571"/>
    </source>
</evidence>
<dbReference type="EMBL" id="CABPRV010000002">
    <property type="protein sequence ID" value="VVD78787.1"/>
    <property type="molecule type" value="Genomic_DNA"/>
</dbReference>
<evidence type="ECO:0000256" key="4">
    <source>
        <dbReference type="ARBA" id="ARBA00022692"/>
    </source>
</evidence>
<evidence type="ECO:0000313" key="13">
    <source>
        <dbReference type="Proteomes" id="UP000366065"/>
    </source>
</evidence>
<keyword evidence="13" id="KW-1185">Reference proteome</keyword>
<dbReference type="Gene3D" id="2.40.170.20">
    <property type="entry name" value="TonB-dependent receptor, beta-barrel domain"/>
    <property type="match status" value="1"/>
</dbReference>
<evidence type="ECO:0000256" key="5">
    <source>
        <dbReference type="ARBA" id="ARBA00022729"/>
    </source>
</evidence>
<name>A0ABY6VR74_9BURK</name>
<evidence type="ECO:0000259" key="11">
    <source>
        <dbReference type="Pfam" id="PF00593"/>
    </source>
</evidence>
<evidence type="ECO:0000256" key="3">
    <source>
        <dbReference type="ARBA" id="ARBA00022452"/>
    </source>
</evidence>
<dbReference type="Proteomes" id="UP000366065">
    <property type="component" value="Unassembled WGS sequence"/>
</dbReference>